<dbReference type="EMBL" id="CAADRA010007506">
    <property type="protein sequence ID" value="VFU01642.1"/>
    <property type="molecule type" value="Genomic_DNA"/>
</dbReference>
<evidence type="ECO:0000313" key="3">
    <source>
        <dbReference type="EMBL" id="VFU01642.1"/>
    </source>
</evidence>
<protein>
    <submittedName>
        <fullName evidence="3">Aste57867_25011 protein</fullName>
    </submittedName>
</protein>
<sequence length="211" mass="23039">MLRAVRRLGGRGRAMGTHSVPSGVVPPTTSPTEWTSRSFTQYLTSSTPRFIAHMHEKINALQPPTQTSTPCYLRFLEKMQIKHASAWALDSVHYQCDPSTTEFAQLTSRVLPNMGAVLVSSGPSHTMVFQLDAPIPVANNDVNLVQISSSIDGDSTRGLTAATILAPFDVVEMIKAQSHPLAWETESFANMARLSLDSHCCVYFRGPPVSP</sequence>
<organism evidence="3 4">
    <name type="scientific">Aphanomyces stellatus</name>
    <dbReference type="NCBI Taxonomy" id="120398"/>
    <lineage>
        <taxon>Eukaryota</taxon>
        <taxon>Sar</taxon>
        <taxon>Stramenopiles</taxon>
        <taxon>Oomycota</taxon>
        <taxon>Saprolegniomycetes</taxon>
        <taxon>Saprolegniales</taxon>
        <taxon>Verrucalvaceae</taxon>
        <taxon>Aphanomyces</taxon>
    </lineage>
</organism>
<feature type="compositionally biased region" description="Basic residues" evidence="1">
    <location>
        <begin position="1"/>
        <end position="10"/>
    </location>
</feature>
<feature type="region of interest" description="Disordered" evidence="1">
    <location>
        <begin position="1"/>
        <end position="32"/>
    </location>
</feature>
<reference evidence="3 4" key="1">
    <citation type="submission" date="2019-03" db="EMBL/GenBank/DDBJ databases">
        <authorList>
            <person name="Gaulin E."/>
            <person name="Dumas B."/>
        </authorList>
    </citation>
    <scope>NUCLEOTIDE SEQUENCE [LARGE SCALE GENOMIC DNA]</scope>
    <source>
        <strain evidence="3">CBS 568.67</strain>
    </source>
</reference>
<accession>A0A485LS07</accession>
<gene>
    <name evidence="3" type="primary">Aste57867_25011</name>
    <name evidence="2" type="ORF">As57867_024933</name>
    <name evidence="3" type="ORF">ASTE57867_25011</name>
</gene>
<dbReference type="Proteomes" id="UP000332933">
    <property type="component" value="Unassembled WGS sequence"/>
</dbReference>
<dbReference type="AlphaFoldDB" id="A0A485LS07"/>
<evidence type="ECO:0000256" key="1">
    <source>
        <dbReference type="SAM" id="MobiDB-lite"/>
    </source>
</evidence>
<keyword evidence="4" id="KW-1185">Reference proteome</keyword>
<reference evidence="2" key="2">
    <citation type="submission" date="2019-06" db="EMBL/GenBank/DDBJ databases">
        <title>Genomics analysis of Aphanomyces spp. identifies a new class of oomycete effector associated with host adaptation.</title>
        <authorList>
            <person name="Gaulin E."/>
        </authorList>
    </citation>
    <scope>NUCLEOTIDE SEQUENCE</scope>
    <source>
        <strain evidence="2">CBS 578.67</strain>
    </source>
</reference>
<evidence type="ECO:0000313" key="2">
    <source>
        <dbReference type="EMBL" id="KAF0682876.1"/>
    </source>
</evidence>
<feature type="compositionally biased region" description="Low complexity" evidence="1">
    <location>
        <begin position="14"/>
        <end position="32"/>
    </location>
</feature>
<evidence type="ECO:0000313" key="4">
    <source>
        <dbReference type="Proteomes" id="UP000332933"/>
    </source>
</evidence>
<proteinExistence type="predicted"/>
<dbReference type="EMBL" id="VJMH01007480">
    <property type="protein sequence ID" value="KAF0682876.1"/>
    <property type="molecule type" value="Genomic_DNA"/>
</dbReference>
<name>A0A485LS07_9STRA</name>